<dbReference type="AlphaFoldDB" id="A0A225W901"/>
<name>A0A225W901_9STRA</name>
<sequence>MSMDFPLILQRWGIFRKLRTCFENATVLLCLIKNIRNKITSDINERKLRVNVQTNDATGSTLNVLCVIVKHLIAHADVATGLKPVQDAGLLAMMHHTFDRAIDTYFARKHQPMLSSCGELWFKYFPS</sequence>
<accession>A0A225W901</accession>
<evidence type="ECO:0000313" key="2">
    <source>
        <dbReference type="Proteomes" id="UP000198211"/>
    </source>
</evidence>
<dbReference type="EMBL" id="NBNE01001516">
    <property type="protein sequence ID" value="OWZ13678.1"/>
    <property type="molecule type" value="Genomic_DNA"/>
</dbReference>
<keyword evidence="2" id="KW-1185">Reference proteome</keyword>
<protein>
    <submittedName>
        <fullName evidence="1">Uncharacterized protein</fullName>
    </submittedName>
</protein>
<reference evidence="2" key="1">
    <citation type="submission" date="2017-03" db="EMBL/GenBank/DDBJ databases">
        <title>Phytopthora megakarya and P. palmivora, two closely related causual agents of cacao black pod achieved similar genome size and gene model numbers by different mechanisms.</title>
        <authorList>
            <person name="Ali S."/>
            <person name="Shao J."/>
            <person name="Larry D.J."/>
            <person name="Kronmiller B."/>
            <person name="Shen D."/>
            <person name="Strem M.D."/>
            <person name="Melnick R.L."/>
            <person name="Guiltinan M.J."/>
            <person name="Tyler B.M."/>
            <person name="Meinhardt L.W."/>
            <person name="Bailey B.A."/>
        </authorList>
    </citation>
    <scope>NUCLEOTIDE SEQUENCE [LARGE SCALE GENOMIC DNA]</scope>
    <source>
        <strain evidence="2">zdho120</strain>
    </source>
</reference>
<comment type="caution">
    <text evidence="1">The sequence shown here is derived from an EMBL/GenBank/DDBJ whole genome shotgun (WGS) entry which is preliminary data.</text>
</comment>
<gene>
    <name evidence="1" type="ORF">PHMEG_00012948</name>
</gene>
<proteinExistence type="predicted"/>
<organism evidence="1 2">
    <name type="scientific">Phytophthora megakarya</name>
    <dbReference type="NCBI Taxonomy" id="4795"/>
    <lineage>
        <taxon>Eukaryota</taxon>
        <taxon>Sar</taxon>
        <taxon>Stramenopiles</taxon>
        <taxon>Oomycota</taxon>
        <taxon>Peronosporomycetes</taxon>
        <taxon>Peronosporales</taxon>
        <taxon>Peronosporaceae</taxon>
        <taxon>Phytophthora</taxon>
    </lineage>
</organism>
<evidence type="ECO:0000313" key="1">
    <source>
        <dbReference type="EMBL" id="OWZ13678.1"/>
    </source>
</evidence>
<dbReference type="Proteomes" id="UP000198211">
    <property type="component" value="Unassembled WGS sequence"/>
</dbReference>